<dbReference type="RefSeq" id="WP_064316452.1">
    <property type="nucleotide sequence ID" value="NZ_JNBQ01000003.1"/>
</dbReference>
<reference evidence="2 3" key="1">
    <citation type="submission" date="2014-05" db="EMBL/GenBank/DDBJ databases">
        <title>Cellulosimicrobium funkei U11 genome.</title>
        <authorList>
            <person name="Hu C."/>
            <person name="Gong Y."/>
            <person name="Wan W."/>
            <person name="Jiang M."/>
        </authorList>
    </citation>
    <scope>NUCLEOTIDE SEQUENCE [LARGE SCALE GENOMIC DNA]</scope>
    <source>
        <strain evidence="2 3">U11</strain>
    </source>
</reference>
<keyword evidence="3" id="KW-1185">Reference proteome</keyword>
<comment type="caution">
    <text evidence="2">The sequence shown here is derived from an EMBL/GenBank/DDBJ whole genome shotgun (WGS) entry which is preliminary data.</text>
</comment>
<evidence type="ECO:0000256" key="1">
    <source>
        <dbReference type="SAM" id="Phobius"/>
    </source>
</evidence>
<dbReference type="NCBIfam" id="NF038065">
    <property type="entry name" value="Pr6Pr"/>
    <property type="match status" value="1"/>
</dbReference>
<organism evidence="2 3">
    <name type="scientific">Cellulosimicrobium funkei</name>
    <dbReference type="NCBI Taxonomy" id="264251"/>
    <lineage>
        <taxon>Bacteria</taxon>
        <taxon>Bacillati</taxon>
        <taxon>Actinomycetota</taxon>
        <taxon>Actinomycetes</taxon>
        <taxon>Micrococcales</taxon>
        <taxon>Promicromonosporaceae</taxon>
        <taxon>Cellulosimicrobium</taxon>
    </lineage>
</organism>
<dbReference type="AlphaFoldDB" id="A0A0H2L668"/>
<feature type="transmembrane region" description="Helical" evidence="1">
    <location>
        <begin position="170"/>
        <end position="192"/>
    </location>
</feature>
<evidence type="ECO:0000313" key="2">
    <source>
        <dbReference type="EMBL" id="KLN35657.1"/>
    </source>
</evidence>
<keyword evidence="1" id="KW-1133">Transmembrane helix</keyword>
<sequence length="231" mass="24683">MHVVVGLFRLFLVVLALVGTRAIWRDGDIEGLVYFTNQTGFLIAVVLAWAGVASLLRRRQPPGWLKGGVTLFAAITGLVANLVLAPEDPDAPAVFLGLTDGQIEHELLPLLVFVDFLLLDAHRRLRGLDAARWLLYPLAYFAFTTIRGFVSPGSEYPYGFVDLDALGWTGLLVNVVLYGAGFLVLGLVIVGIDRLLPTGPLIGRYADRSPSAASSEAAGAAGSPDDAPASR</sequence>
<protein>
    <recommendedName>
        <fullName evidence="4">Pr6Pr family membrane protein</fullName>
    </recommendedName>
</protein>
<accession>A0A0H2L668</accession>
<keyword evidence="1" id="KW-0812">Transmembrane</keyword>
<gene>
    <name evidence="2" type="ORF">FB00_05065</name>
</gene>
<evidence type="ECO:0000313" key="3">
    <source>
        <dbReference type="Proteomes" id="UP000035265"/>
    </source>
</evidence>
<feature type="transmembrane region" description="Helical" evidence="1">
    <location>
        <begin position="32"/>
        <end position="52"/>
    </location>
</feature>
<evidence type="ECO:0008006" key="4">
    <source>
        <dbReference type="Google" id="ProtNLM"/>
    </source>
</evidence>
<dbReference type="InterPro" id="IPR049713">
    <property type="entry name" value="Pr6Pr-like"/>
</dbReference>
<dbReference type="Proteomes" id="UP000035265">
    <property type="component" value="Unassembled WGS sequence"/>
</dbReference>
<dbReference type="EMBL" id="JNBQ01000003">
    <property type="protein sequence ID" value="KLN35657.1"/>
    <property type="molecule type" value="Genomic_DNA"/>
</dbReference>
<name>A0A0H2L668_9MICO</name>
<feature type="transmembrane region" description="Helical" evidence="1">
    <location>
        <begin position="133"/>
        <end position="150"/>
    </location>
</feature>
<dbReference type="STRING" id="264251.FB00_05065"/>
<keyword evidence="1" id="KW-0472">Membrane</keyword>
<dbReference type="PATRIC" id="fig|264251.5.peg.1040"/>
<proteinExistence type="predicted"/>